<comment type="caution">
    <text evidence="2">The sequence shown here is derived from an EMBL/GenBank/DDBJ whole genome shotgun (WGS) entry which is preliminary data.</text>
</comment>
<reference evidence="2 3" key="1">
    <citation type="submission" date="2020-08" db="EMBL/GenBank/DDBJ databases">
        <title>Stenotrophomonas tumulicola JCM 30961.</title>
        <authorList>
            <person name="Deng Y."/>
        </authorList>
    </citation>
    <scope>NUCLEOTIDE SEQUENCE [LARGE SCALE GENOMIC DNA]</scope>
    <source>
        <strain evidence="2 3">JCM 30961</strain>
    </source>
</reference>
<dbReference type="PANTHER" id="PTHR48094">
    <property type="entry name" value="PROTEIN/NUCLEIC ACID DEGLYCASE DJ-1-RELATED"/>
    <property type="match status" value="1"/>
</dbReference>
<dbReference type="Proteomes" id="UP000547058">
    <property type="component" value="Unassembled WGS sequence"/>
</dbReference>
<dbReference type="InterPro" id="IPR050325">
    <property type="entry name" value="Prot/Nucl_acid_deglycase"/>
</dbReference>
<dbReference type="InterPro" id="IPR029062">
    <property type="entry name" value="Class_I_gatase-like"/>
</dbReference>
<accession>A0A7W3FLI0</accession>
<dbReference type="GO" id="GO:0016740">
    <property type="term" value="F:transferase activity"/>
    <property type="evidence" value="ECO:0007669"/>
    <property type="project" value="UniProtKB-KW"/>
</dbReference>
<evidence type="ECO:0000256" key="1">
    <source>
        <dbReference type="SAM" id="SignalP"/>
    </source>
</evidence>
<dbReference type="PANTHER" id="PTHR48094:SF22">
    <property type="entry name" value="DJ-1_PFPI DOMAIN-CONTAINING PROTEIN"/>
    <property type="match status" value="1"/>
</dbReference>
<keyword evidence="1" id="KW-0732">Signal</keyword>
<dbReference type="GO" id="GO:0019243">
    <property type="term" value="P:methylglyoxal catabolic process to D-lactate via S-lactoyl-glutathione"/>
    <property type="evidence" value="ECO:0007669"/>
    <property type="project" value="TreeGrafter"/>
</dbReference>
<dbReference type="Pfam" id="PF17124">
    <property type="entry name" value="ThiJ_like"/>
    <property type="match status" value="1"/>
</dbReference>
<dbReference type="GO" id="GO:0019172">
    <property type="term" value="F:glyoxalase III activity"/>
    <property type="evidence" value="ECO:0007669"/>
    <property type="project" value="TreeGrafter"/>
</dbReference>
<name>A0A7W3FLI0_9GAMM</name>
<dbReference type="InterPro" id="IPR032633">
    <property type="entry name" value="ThiJ-like"/>
</dbReference>
<proteinExistence type="predicted"/>
<gene>
    <name evidence="2" type="ORF">H4O11_08055</name>
</gene>
<dbReference type="RefSeq" id="WP_182338908.1">
    <property type="nucleotide sequence ID" value="NZ_JACGXS010000003.1"/>
</dbReference>
<feature type="signal peptide" evidence="1">
    <location>
        <begin position="1"/>
        <end position="24"/>
    </location>
</feature>
<dbReference type="AlphaFoldDB" id="A0A7W3FLI0"/>
<keyword evidence="2" id="KW-0315">Glutamine amidotransferase</keyword>
<keyword evidence="2" id="KW-0808">Transferase</keyword>
<dbReference type="Gene3D" id="3.40.50.880">
    <property type="match status" value="1"/>
</dbReference>
<feature type="chain" id="PRO_5031217730" evidence="1">
    <location>
        <begin position="25"/>
        <end position="282"/>
    </location>
</feature>
<dbReference type="GO" id="GO:0005737">
    <property type="term" value="C:cytoplasm"/>
    <property type="evidence" value="ECO:0007669"/>
    <property type="project" value="TreeGrafter"/>
</dbReference>
<dbReference type="EMBL" id="JACGXS010000003">
    <property type="protein sequence ID" value="MBA8681767.1"/>
    <property type="molecule type" value="Genomic_DNA"/>
</dbReference>
<organism evidence="2 3">
    <name type="scientific">Stenotrophomonas tumulicola</name>
    <dbReference type="NCBI Taxonomy" id="1685415"/>
    <lineage>
        <taxon>Bacteria</taxon>
        <taxon>Pseudomonadati</taxon>
        <taxon>Pseudomonadota</taxon>
        <taxon>Gammaproteobacteria</taxon>
        <taxon>Lysobacterales</taxon>
        <taxon>Lysobacteraceae</taxon>
        <taxon>Stenotrophomonas</taxon>
    </lineage>
</organism>
<evidence type="ECO:0000313" key="2">
    <source>
        <dbReference type="EMBL" id="MBA8681767.1"/>
    </source>
</evidence>
<dbReference type="SUPFAM" id="SSF52317">
    <property type="entry name" value="Class I glutamine amidotransferase-like"/>
    <property type="match status" value="1"/>
</dbReference>
<evidence type="ECO:0000313" key="3">
    <source>
        <dbReference type="Proteomes" id="UP000547058"/>
    </source>
</evidence>
<sequence length="282" mass="30073">MTRRTALPLALALALLSGSGVAHADNVLVVLSDADHLDLKDGKVFSTGFYLNELMQPVKRLIDAGHILTFATPQGRAPSVDASSVDMQYFGGDAAALQVHQQLLAELALTDAAHSPVVSLARVEQIGVDHYDAVYIPGGHAPMQDLLSSPVLGRVLHRFHQAGKPTALVCHGPIALLSTLADAAGFSARLETGQRSAADGWIYRGYRMTVISNVEEEQAKGLLDGGEMKFYPQTALQLAGGDYHGNSTAWQPNVVVDRELITGQNPASANAVADELLQRLQH</sequence>
<keyword evidence="3" id="KW-1185">Reference proteome</keyword>
<protein>
    <submittedName>
        <fullName evidence="2">Type 1 glutamine amidotransferase domain-containing protein</fullName>
    </submittedName>
</protein>
<dbReference type="CDD" id="cd03141">
    <property type="entry name" value="GATase1_Hsp31_like"/>
    <property type="match status" value="1"/>
</dbReference>